<protein>
    <submittedName>
        <fullName evidence="3">Uncharacterized protein</fullName>
    </submittedName>
</protein>
<evidence type="ECO:0000313" key="3">
    <source>
        <dbReference type="EMBL" id="OQO04179.1"/>
    </source>
</evidence>
<dbReference type="InParanoid" id="A0A1V8SYN1"/>
<proteinExistence type="predicted"/>
<keyword evidence="4" id="KW-1185">Reference proteome</keyword>
<keyword evidence="2" id="KW-1133">Transmembrane helix</keyword>
<feature type="region of interest" description="Disordered" evidence="1">
    <location>
        <begin position="1385"/>
        <end position="1404"/>
    </location>
</feature>
<comment type="caution">
    <text evidence="3">The sequence shown here is derived from an EMBL/GenBank/DDBJ whole genome shotgun (WGS) entry which is preliminary data.</text>
</comment>
<evidence type="ECO:0000256" key="2">
    <source>
        <dbReference type="SAM" id="Phobius"/>
    </source>
</evidence>
<feature type="compositionally biased region" description="Low complexity" evidence="1">
    <location>
        <begin position="1463"/>
        <end position="1477"/>
    </location>
</feature>
<keyword evidence="2" id="KW-0472">Membrane</keyword>
<feature type="region of interest" description="Disordered" evidence="1">
    <location>
        <begin position="1033"/>
        <end position="1053"/>
    </location>
</feature>
<feature type="region of interest" description="Disordered" evidence="1">
    <location>
        <begin position="845"/>
        <end position="867"/>
    </location>
</feature>
<gene>
    <name evidence="3" type="ORF">B0A48_10789</name>
</gene>
<accession>A0A1V8SYN1</accession>
<feature type="region of interest" description="Disordered" evidence="1">
    <location>
        <begin position="772"/>
        <end position="808"/>
    </location>
</feature>
<sequence length="1589" mass="169641">MSRAESPGGEPDYRNVKFRFGPQSISKYGALIWDSLQDITLKDEKSWDAFNPLKQRYYKVENTIDRSKGKEVIFRGDGDVGPWLAEELETDQDYLQAKREYVKGLVSGLQRHDDPSGVLGGVLVESGVFDEVLAVHSEDLGVQREVQELHLSDAGWVAVTRIVRGGKATLLVCDGTGCTICAQAEEAGPTSEHLATVEQDHVPQLDTDIEVVDRQQPADRMDSAVPSEIDYGHTGIPLVPTGPRQPFNPIRPRFKRAGRGKRFALNERFPNGQMRPVSTSLADLLGATLPPTEAVVNSGDAQAGAANKPTETIAQSPARLVTAMAPPPPTVLQRRPQSAMSTPNGGAQLRPQPNGLVLAMPHRTHSPRIMLPSYRPKGMTPVPLNERRGALRIAQTPYIPPPPQPTTTPSRPSSAIPILLPSTRTIDASAFRLTARKAALSATAPPFQTTSPAKIGCATSVSGVAATKKAVRSDEEALKLFISRKEAWERSLGGGVAKGCAAAGNEGVETPAVGGGVGKGCARAVGQADDGLRVQSNGHTQAEQQGAAETTVSPGCAIAVVEATPPNYAPAMATPKSAARVALPLPILRITNPPVPAKPVTDNWAATANEHGLGSETSSRETATGGASAESVATSSNTSLPCTAPSSPPPVPQRARKKKPQGSSGKGRVVRHTTTAAAAIATSGLKVTENGEEHRVTPGHSGSSSASITDTILNPTKAAQHVLDQAAILRQRFSDCAWLPDAERGVVMKKLDAELKNLESYAPGILEKLEQSSQSQLVEGSDEAERSIPATEDNEPLQGTGSVHRDEEQCEEVRIFDDRHDVSRSASLTIRPYLGVTRIPRPVKQTATTTITTASEEPSSREGTPIEDSANLCASTTIEPHAPPEIIHAAPSASDTPTALPAEPHATSKSYLESLPINGSEFVEATAFWDSKQPGISFDRPPFNIITAAPASLRPRAIGRSEGHEIAPAKQKKEAPISMPALPLEQRITGHSFWDCLPSAEVFEEGRKRLTWKAQAALREGLMSRVLKLDSADDATGPEEQSRAPDLSHKFPPVRNRKVNKKKVPGLNAEARIVRALKRADLTAEDGQAIRRSIDSITALREDAKPVINLSLEHTKKSSWFLPTPSSAPGGTSALRLPTVPKLRVPSNGPFGSSTAQRFALPTPDRYIAGQREYIDGHVQSPQPHSLAHTKPYHPFFPSLCPVKRVQGNAREVRSAIQKPASVLDDAPITATAGNAPLVVDGPFDTLQELACNTASTGRPLSEDIAKIMARWEHEAEKRTSRMQDPAISDVKHETCEACVEPKTAKSPTSTPAHTVVRGNLLDHEVVSQRSPCRTEAMRERRVKQPASEGDSQGPSTTSSITLRQQKMRPRHDSLAMTRERLTSLDHPVLSSEHSVDNTSARSAHVAAPTIVDEAMAAESRIGHAQASMLQSGETPSVAVVAPSSGRLAPVPDATSAPRMHSTPDTPTPATAQTSPPCQSCSTAAGPLASRTHSFWHAALSASSALTSDFWGTSFAHDFEDGTFIVLLGEPALADDASVIVLRRLRATVVMIVLIVIAVMVKIALLQEPDPNGGLGPSWPLPGESHRGR</sequence>
<feature type="region of interest" description="Disordered" evidence="1">
    <location>
        <begin position="325"/>
        <end position="350"/>
    </location>
</feature>
<feature type="region of interest" description="Disordered" evidence="1">
    <location>
        <begin position="1445"/>
        <end position="1479"/>
    </location>
</feature>
<evidence type="ECO:0000256" key="1">
    <source>
        <dbReference type="SAM" id="MobiDB-lite"/>
    </source>
</evidence>
<name>A0A1V8SYN1_9PEZI</name>
<feature type="compositionally biased region" description="Polar residues" evidence="1">
    <location>
        <begin position="335"/>
        <end position="345"/>
    </location>
</feature>
<dbReference type="EMBL" id="NAJO01000022">
    <property type="protein sequence ID" value="OQO04179.1"/>
    <property type="molecule type" value="Genomic_DNA"/>
</dbReference>
<reference evidence="4" key="1">
    <citation type="submission" date="2017-03" db="EMBL/GenBank/DDBJ databases">
        <title>Genomes of endolithic fungi from Antarctica.</title>
        <authorList>
            <person name="Coleine C."/>
            <person name="Masonjones S."/>
            <person name="Stajich J.E."/>
        </authorList>
    </citation>
    <scope>NUCLEOTIDE SEQUENCE [LARGE SCALE GENOMIC DNA]</scope>
    <source>
        <strain evidence="4">CCFEE 5527</strain>
    </source>
</reference>
<feature type="region of interest" description="Disordered" evidence="1">
    <location>
        <begin position="1327"/>
        <end position="1373"/>
    </location>
</feature>
<evidence type="ECO:0000313" key="4">
    <source>
        <dbReference type="Proteomes" id="UP000192596"/>
    </source>
</evidence>
<feature type="transmembrane region" description="Helical" evidence="2">
    <location>
        <begin position="1545"/>
        <end position="1565"/>
    </location>
</feature>
<feature type="compositionally biased region" description="Basic and acidic residues" evidence="1">
    <location>
        <begin position="1040"/>
        <end position="1049"/>
    </location>
</feature>
<keyword evidence="2" id="KW-0812">Transmembrane</keyword>
<dbReference type="Proteomes" id="UP000192596">
    <property type="component" value="Unassembled WGS sequence"/>
</dbReference>
<organism evidence="3 4">
    <name type="scientific">Cryoendolithus antarcticus</name>
    <dbReference type="NCBI Taxonomy" id="1507870"/>
    <lineage>
        <taxon>Eukaryota</taxon>
        <taxon>Fungi</taxon>
        <taxon>Dikarya</taxon>
        <taxon>Ascomycota</taxon>
        <taxon>Pezizomycotina</taxon>
        <taxon>Dothideomycetes</taxon>
        <taxon>Dothideomycetidae</taxon>
        <taxon>Cladosporiales</taxon>
        <taxon>Cladosporiaceae</taxon>
        <taxon>Cryoendolithus</taxon>
    </lineage>
</organism>
<feature type="compositionally biased region" description="Polar residues" evidence="1">
    <location>
        <begin position="1350"/>
        <end position="1365"/>
    </location>
</feature>
<feature type="region of interest" description="Disordered" evidence="1">
    <location>
        <begin position="611"/>
        <end position="672"/>
    </location>
</feature>